<evidence type="ECO:0000256" key="1">
    <source>
        <dbReference type="ARBA" id="ARBA00008638"/>
    </source>
</evidence>
<feature type="compositionally biased region" description="Basic and acidic residues" evidence="5">
    <location>
        <begin position="384"/>
        <end position="402"/>
    </location>
</feature>
<feature type="compositionally biased region" description="Low complexity" evidence="5">
    <location>
        <begin position="454"/>
        <end position="474"/>
    </location>
</feature>
<feature type="compositionally biased region" description="Basic and acidic residues" evidence="5">
    <location>
        <begin position="414"/>
        <end position="431"/>
    </location>
</feature>
<keyword evidence="8" id="KW-1185">Reference proteome</keyword>
<dbReference type="GO" id="GO:0016538">
    <property type="term" value="F:cyclin-dependent protein serine/threonine kinase regulator activity"/>
    <property type="evidence" value="ECO:0007669"/>
    <property type="project" value="InterPro"/>
</dbReference>
<feature type="domain" description="Cyclin-like" evidence="6">
    <location>
        <begin position="214"/>
        <end position="434"/>
    </location>
</feature>
<dbReference type="Gene3D" id="1.10.472.10">
    <property type="entry name" value="Cyclin-like"/>
    <property type="match status" value="2"/>
</dbReference>
<comment type="similarity">
    <text evidence="1">Belongs to the cyclin family. Cyclin C subfamily.</text>
</comment>
<dbReference type="EMBL" id="KN847321">
    <property type="protein sequence ID" value="KIW52883.1"/>
    <property type="molecule type" value="Genomic_DNA"/>
</dbReference>
<gene>
    <name evidence="7" type="ORF">PV05_08496</name>
</gene>
<dbReference type="CDD" id="cd20545">
    <property type="entry name" value="CYCLIN_SpCG1C-like_rpt1"/>
    <property type="match status" value="1"/>
</dbReference>
<dbReference type="AlphaFoldDB" id="A0A0D2EBZ9"/>
<dbReference type="STRING" id="348802.A0A0D2EBZ9"/>
<accession>A0A0D2EBZ9</accession>
<proteinExistence type="inferred from homology"/>
<evidence type="ECO:0000256" key="3">
    <source>
        <dbReference type="ARBA" id="ARBA00025278"/>
    </source>
</evidence>
<dbReference type="HOGENOM" id="CLU_022000_7_2_1"/>
<dbReference type="Pfam" id="PF00134">
    <property type="entry name" value="Cyclin_N"/>
    <property type="match status" value="1"/>
</dbReference>
<keyword evidence="4" id="KW-0195">Cyclin</keyword>
<evidence type="ECO:0000256" key="2">
    <source>
        <dbReference type="ARBA" id="ARBA00014912"/>
    </source>
</evidence>
<feature type="region of interest" description="Disordered" evidence="5">
    <location>
        <begin position="327"/>
        <end position="548"/>
    </location>
</feature>
<dbReference type="SUPFAM" id="SSF47954">
    <property type="entry name" value="Cyclin-like"/>
    <property type="match status" value="2"/>
</dbReference>
<dbReference type="GO" id="GO:0006357">
    <property type="term" value="P:regulation of transcription by RNA polymerase II"/>
    <property type="evidence" value="ECO:0007669"/>
    <property type="project" value="InterPro"/>
</dbReference>
<dbReference type="InterPro" id="IPR043198">
    <property type="entry name" value="Cyclin/Ssn8"/>
</dbReference>
<dbReference type="SMART" id="SM00385">
    <property type="entry name" value="CYCLIN"/>
    <property type="match status" value="2"/>
</dbReference>
<dbReference type="Proteomes" id="UP000054342">
    <property type="component" value="Unassembled WGS sequence"/>
</dbReference>
<dbReference type="RefSeq" id="XP_013313467.1">
    <property type="nucleotide sequence ID" value="XM_013458013.1"/>
</dbReference>
<dbReference type="InterPro" id="IPR036915">
    <property type="entry name" value="Cyclin-like_sf"/>
</dbReference>
<evidence type="ECO:0000313" key="7">
    <source>
        <dbReference type="EMBL" id="KIW52883.1"/>
    </source>
</evidence>
<dbReference type="InterPro" id="IPR006671">
    <property type="entry name" value="Cyclin_N"/>
</dbReference>
<evidence type="ECO:0000256" key="5">
    <source>
        <dbReference type="SAM" id="MobiDB-lite"/>
    </source>
</evidence>
<reference evidence="7 8" key="1">
    <citation type="submission" date="2015-01" db="EMBL/GenBank/DDBJ databases">
        <title>The Genome Sequence of Exophiala xenobiotica CBS118157.</title>
        <authorList>
            <consortium name="The Broad Institute Genomics Platform"/>
            <person name="Cuomo C."/>
            <person name="de Hoog S."/>
            <person name="Gorbushina A."/>
            <person name="Stielow B."/>
            <person name="Teixiera M."/>
            <person name="Abouelleil A."/>
            <person name="Chapman S.B."/>
            <person name="Priest M."/>
            <person name="Young S.K."/>
            <person name="Wortman J."/>
            <person name="Nusbaum C."/>
            <person name="Birren B."/>
        </authorList>
    </citation>
    <scope>NUCLEOTIDE SEQUENCE [LARGE SCALE GENOMIC DNA]</scope>
    <source>
        <strain evidence="7 8">CBS 118157</strain>
    </source>
</reference>
<comment type="function">
    <text evidence="3">Component of the SRB8-11 complex. The SRB8-11 complex is a regulatory module of the Mediator complex which is itself involved in regulation of basal and activated RNA polymerase II-dependent transcription. The SRB8-11 complex may be involved in the transcriptional repression of a subset of genes regulated by Mediator. It may inhibit the association of the Mediator complex with RNA polymerase II to form the holoenzyme complex. The SRB8-11 complex phosphorylates the C-terminal domain (CTD) of the largest subunit of RNA polymerase II.</text>
</comment>
<evidence type="ECO:0000256" key="4">
    <source>
        <dbReference type="RuleBase" id="RU000383"/>
    </source>
</evidence>
<name>A0A0D2EBZ9_9EURO</name>
<feature type="compositionally biased region" description="Pro residues" evidence="5">
    <location>
        <begin position="509"/>
        <end position="527"/>
    </location>
</feature>
<sequence length="548" mass="61302">MLQPRALRPTVSLAIALLDPALSPSLRLIYPAMPGFRKMSRPDVSPPFSTNPVLERTQSQWLFTPDELLLSPSILEGMSVPQELANRQKGVNFITQVGIMLKLPQLTLATASVYLHRFFMRHAMVQNNKPGLHHYSVAATALFLATKVEENYRKMRELVVACCRVAQKQPNLVVDEQSKEYWKWRDTILHNEDLLLEALCFDLQLEQPYRILLDFLRLYGVQENKHLRNTSWAFLNDSLVTTMCLQLSPSAIAGSALYMGVKFAGITLPDDERGRPWWDQLRLEILDIQRGCNIMAEVYENPALPRQGQKDAYTKDEDLSMFERTRNAATPQPDRSPGGSARSGSQGTKRERNAMDDRGSGEWGASMARGPSTENPSPPSPKRARLDSQDEKPNLPERDRPTSRIPSGAGDGAIHTEPEHSAEDVRKRIDEIVGSSSERTANLPRRPSNLPPDSGNSTRRQSSSGSNRSGPTPSYSNGHLDRLPPQSRPDSRDNGVYNQSNQFELSRPPHQPPPTQNDVRPPPPPAPNQNGRDELDDVVDYGSEEGEV</sequence>
<feature type="domain" description="Cyclin-like" evidence="6">
    <location>
        <begin position="92"/>
        <end position="197"/>
    </location>
</feature>
<evidence type="ECO:0000313" key="8">
    <source>
        <dbReference type="Proteomes" id="UP000054342"/>
    </source>
</evidence>
<dbReference type="OrthoDB" id="25002at2759"/>
<dbReference type="InterPro" id="IPR013763">
    <property type="entry name" value="Cyclin-like_dom"/>
</dbReference>
<feature type="compositionally biased region" description="Basic and acidic residues" evidence="5">
    <location>
        <begin position="348"/>
        <end position="360"/>
    </location>
</feature>
<organism evidence="7 8">
    <name type="scientific">Exophiala xenobiotica</name>
    <dbReference type="NCBI Taxonomy" id="348802"/>
    <lineage>
        <taxon>Eukaryota</taxon>
        <taxon>Fungi</taxon>
        <taxon>Dikarya</taxon>
        <taxon>Ascomycota</taxon>
        <taxon>Pezizomycotina</taxon>
        <taxon>Eurotiomycetes</taxon>
        <taxon>Chaetothyriomycetidae</taxon>
        <taxon>Chaetothyriales</taxon>
        <taxon>Herpotrichiellaceae</taxon>
        <taxon>Exophiala</taxon>
    </lineage>
</organism>
<protein>
    <recommendedName>
        <fullName evidence="2">RNA polymerase II holoenzyme cyclin-like subunit</fullName>
    </recommendedName>
</protein>
<dbReference type="CDD" id="cd20546">
    <property type="entry name" value="CYCLIN_SpCG1C_ScCTK2-like_rpt2"/>
    <property type="match status" value="1"/>
</dbReference>
<dbReference type="GeneID" id="25330404"/>
<evidence type="ECO:0000259" key="6">
    <source>
        <dbReference type="SMART" id="SM00385"/>
    </source>
</evidence>
<feature type="compositionally biased region" description="Acidic residues" evidence="5">
    <location>
        <begin position="534"/>
        <end position="548"/>
    </location>
</feature>
<dbReference type="PANTHER" id="PTHR10026">
    <property type="entry name" value="CYCLIN"/>
    <property type="match status" value="1"/>
</dbReference>
<dbReference type="FunFam" id="1.10.472.10:FF:000072">
    <property type="entry name" value="Cyclin Pch1"/>
    <property type="match status" value="1"/>
</dbReference>